<organism evidence="1 2">
    <name type="scientific">Taxus chinensis</name>
    <name type="common">Chinese yew</name>
    <name type="synonym">Taxus wallichiana var. chinensis</name>
    <dbReference type="NCBI Taxonomy" id="29808"/>
    <lineage>
        <taxon>Eukaryota</taxon>
        <taxon>Viridiplantae</taxon>
        <taxon>Streptophyta</taxon>
        <taxon>Embryophyta</taxon>
        <taxon>Tracheophyta</taxon>
        <taxon>Spermatophyta</taxon>
        <taxon>Pinopsida</taxon>
        <taxon>Pinidae</taxon>
        <taxon>Conifers II</taxon>
        <taxon>Cupressales</taxon>
        <taxon>Taxaceae</taxon>
        <taxon>Taxus</taxon>
    </lineage>
</organism>
<gene>
    <name evidence="1" type="ORF">KI387_043612</name>
</gene>
<evidence type="ECO:0000313" key="2">
    <source>
        <dbReference type="Proteomes" id="UP000824469"/>
    </source>
</evidence>
<dbReference type="AlphaFoldDB" id="A0AA38C7Q3"/>
<evidence type="ECO:0000313" key="1">
    <source>
        <dbReference type="EMBL" id="KAH9291198.1"/>
    </source>
</evidence>
<proteinExistence type="predicted"/>
<sequence>LVDGLSLEDVAFVGIDGLVEEEVVVERVEEVAQEDEAIMVDDEVVVVEDEVAM</sequence>
<dbReference type="Proteomes" id="UP000824469">
    <property type="component" value="Unassembled WGS sequence"/>
</dbReference>
<reference evidence="1 2" key="1">
    <citation type="journal article" date="2021" name="Nat. Plants">
        <title>The Taxus genome provides insights into paclitaxel biosynthesis.</title>
        <authorList>
            <person name="Xiong X."/>
            <person name="Gou J."/>
            <person name="Liao Q."/>
            <person name="Li Y."/>
            <person name="Zhou Q."/>
            <person name="Bi G."/>
            <person name="Li C."/>
            <person name="Du R."/>
            <person name="Wang X."/>
            <person name="Sun T."/>
            <person name="Guo L."/>
            <person name="Liang H."/>
            <person name="Lu P."/>
            <person name="Wu Y."/>
            <person name="Zhang Z."/>
            <person name="Ro D.K."/>
            <person name="Shang Y."/>
            <person name="Huang S."/>
            <person name="Yan J."/>
        </authorList>
    </citation>
    <scope>NUCLEOTIDE SEQUENCE [LARGE SCALE GENOMIC DNA]</scope>
    <source>
        <strain evidence="1">Ta-2019</strain>
    </source>
</reference>
<comment type="caution">
    <text evidence="1">The sequence shown here is derived from an EMBL/GenBank/DDBJ whole genome shotgun (WGS) entry which is preliminary data.</text>
</comment>
<accession>A0AA38C7Q3</accession>
<keyword evidence="2" id="KW-1185">Reference proteome</keyword>
<feature type="non-terminal residue" evidence="1">
    <location>
        <position position="1"/>
    </location>
</feature>
<protein>
    <submittedName>
        <fullName evidence="1">Uncharacterized protein</fullName>
    </submittedName>
</protein>
<feature type="non-terminal residue" evidence="1">
    <location>
        <position position="53"/>
    </location>
</feature>
<name>A0AA38C7Q3_TAXCH</name>
<dbReference type="EMBL" id="JAHRHJ020003775">
    <property type="protein sequence ID" value="KAH9291198.1"/>
    <property type="molecule type" value="Genomic_DNA"/>
</dbReference>